<dbReference type="GO" id="GO:0008168">
    <property type="term" value="F:methyltransferase activity"/>
    <property type="evidence" value="ECO:0007669"/>
    <property type="project" value="UniProtKB-KW"/>
</dbReference>
<dbReference type="Gene3D" id="3.40.50.150">
    <property type="entry name" value="Vaccinia Virus protein VP39"/>
    <property type="match status" value="1"/>
</dbReference>
<dbReference type="SUPFAM" id="SSF53335">
    <property type="entry name" value="S-adenosyl-L-methionine-dependent methyltransferases"/>
    <property type="match status" value="1"/>
</dbReference>
<dbReference type="InterPro" id="IPR029063">
    <property type="entry name" value="SAM-dependent_MTases_sf"/>
</dbReference>
<protein>
    <submittedName>
        <fullName evidence="1">Class I SAM-dependent methyltransferase</fullName>
    </submittedName>
</protein>
<dbReference type="Proteomes" id="UP000286997">
    <property type="component" value="Unassembled WGS sequence"/>
</dbReference>
<dbReference type="Pfam" id="PF13578">
    <property type="entry name" value="Methyltransf_24"/>
    <property type="match status" value="1"/>
</dbReference>
<comment type="caution">
    <text evidence="1">The sequence shown here is derived from an EMBL/GenBank/DDBJ whole genome shotgun (WGS) entry which is preliminary data.</text>
</comment>
<keyword evidence="1" id="KW-0489">Methyltransferase</keyword>
<sequence length="246" mass="28470">MKVERNAVDGLERYELEGEQYLRFFEKFFELRKPQSYFEIGVNKGKSLSIPRCASVGVDPGFIVDREIIGNKPELHLFQLTSDDFFKNKDLNYYFPSGVDVAFLDGMHVFEYLLRDFINIERFVNDSSTVFIHDCLPINAEMTERDRRPSLRKDAKYKSHWTGDVWKIIPALMKYRPELKLSILNCRPTGLVVVNGLDRSSKILSERYEDIVAEFAGIEMTSDSISEFYSNLELVDSDDFLGGLKT</sequence>
<evidence type="ECO:0000313" key="1">
    <source>
        <dbReference type="EMBL" id="RVU17771.1"/>
    </source>
</evidence>
<dbReference type="GO" id="GO:0032259">
    <property type="term" value="P:methylation"/>
    <property type="evidence" value="ECO:0007669"/>
    <property type="project" value="UniProtKB-KW"/>
</dbReference>
<evidence type="ECO:0000313" key="2">
    <source>
        <dbReference type="Proteomes" id="UP000286997"/>
    </source>
</evidence>
<organism evidence="1 2">
    <name type="scientific">Methylobacterium oryzihabitans</name>
    <dbReference type="NCBI Taxonomy" id="2499852"/>
    <lineage>
        <taxon>Bacteria</taxon>
        <taxon>Pseudomonadati</taxon>
        <taxon>Pseudomonadota</taxon>
        <taxon>Alphaproteobacteria</taxon>
        <taxon>Hyphomicrobiales</taxon>
        <taxon>Methylobacteriaceae</taxon>
        <taxon>Methylobacterium</taxon>
    </lineage>
</organism>
<accession>A0A3S2YS17</accession>
<dbReference type="OrthoDB" id="799111at2"/>
<proteinExistence type="predicted"/>
<dbReference type="RefSeq" id="WP_127729591.1">
    <property type="nucleotide sequence ID" value="NZ_SACP01000011.1"/>
</dbReference>
<reference evidence="1 2" key="1">
    <citation type="submission" date="2019-01" db="EMBL/GenBank/DDBJ databases">
        <authorList>
            <person name="Chen W.-M."/>
        </authorList>
    </citation>
    <scope>NUCLEOTIDE SEQUENCE [LARGE SCALE GENOMIC DNA]</scope>
    <source>
        <strain evidence="1 2">TER-1</strain>
    </source>
</reference>
<name>A0A3S2YS17_9HYPH</name>
<keyword evidence="2" id="KW-1185">Reference proteome</keyword>
<gene>
    <name evidence="1" type="ORF">EOE48_12880</name>
</gene>
<keyword evidence="1" id="KW-0808">Transferase</keyword>
<dbReference type="EMBL" id="SACP01000011">
    <property type="protein sequence ID" value="RVU17771.1"/>
    <property type="molecule type" value="Genomic_DNA"/>
</dbReference>
<dbReference type="AlphaFoldDB" id="A0A3S2YS17"/>